<dbReference type="Pfam" id="PF14737">
    <property type="entry name" value="DUF4470"/>
    <property type="match status" value="1"/>
</dbReference>
<dbReference type="Pfam" id="PF01753">
    <property type="entry name" value="zf-MYND"/>
    <property type="match status" value="1"/>
</dbReference>
<dbReference type="InterPro" id="IPR027974">
    <property type="entry name" value="DUF4470"/>
</dbReference>
<evidence type="ECO:0000256" key="1">
    <source>
        <dbReference type="ARBA" id="ARBA00022723"/>
    </source>
</evidence>
<evidence type="ECO:0000313" key="7">
    <source>
        <dbReference type="Proteomes" id="UP000027222"/>
    </source>
</evidence>
<dbReference type="HOGENOM" id="CLU_018400_1_0_1"/>
<dbReference type="SUPFAM" id="SSF144232">
    <property type="entry name" value="HIT/MYND zinc finger-like"/>
    <property type="match status" value="1"/>
</dbReference>
<accession>A0A067SN49</accession>
<sequence length="615" mass="69975">MADLNDLFSSRFTPHMKAEADRSYKSYLEEIARSENQNLCALPPNPTAQENHAPSLTNLQDCLDLMGTCKPQFPPLQTLPCANVQVRDYRACERPGTLACAACRLVSYCTKECQHAHWRFHKRDCKNLIKSSDWKPIWILENRLPSFLTEASEEYFHESPTEFSSGYALWGNTPAMDVVNLSCNEKDATKDFSLAFIASGDLRHVVKTINSLPLNYSGRIDLVVNDGTLPVVCRNIVLLLILGTISEEVMAVDIALHFWYSAFIPGEYRNQISLVLISFIRQLAGGVLTIPLGDNSSLSFCLPKEAKDYFAHFISDSISMPAAQDEYDRVRTDPSRRDLRDRLYSGLKPSHRVAFQEYRRFGIILPFGAVNAHFNSPNLSLFTREGRWSQTDYADPLEGWDISAVVETGKIHGARSEDIYGCFYFFISNHLRTFSRRLRQFKISAKIFSFEACGLSKLIRDGELTDYGVPASISFDRIEVSNILDANYVGIRAVLTYWAPLLADTRFAVIIGYFMNWTMLQKDGRPYNKAVFGKLFERFTKRFPGNELANFRKTHGQMESIIYLLVDDINALHENSVSFQKYLEKQGLADSLRTTKLGLRDIHTIVPHVCRDFIL</sequence>
<dbReference type="AlphaFoldDB" id="A0A067SN49"/>
<dbReference type="Gene3D" id="6.10.140.2220">
    <property type="match status" value="1"/>
</dbReference>
<keyword evidence="1" id="KW-0479">Metal-binding</keyword>
<evidence type="ECO:0000313" key="6">
    <source>
        <dbReference type="EMBL" id="KDR68208.1"/>
    </source>
</evidence>
<keyword evidence="7" id="KW-1185">Reference proteome</keyword>
<protein>
    <recommendedName>
        <fullName evidence="5">MYND-type domain-containing protein</fullName>
    </recommendedName>
</protein>
<dbReference type="OrthoDB" id="5282002at2759"/>
<reference evidence="7" key="1">
    <citation type="journal article" date="2014" name="Proc. Natl. Acad. Sci. U.S.A.">
        <title>Extensive sampling of basidiomycete genomes demonstrates inadequacy of the white-rot/brown-rot paradigm for wood decay fungi.</title>
        <authorList>
            <person name="Riley R."/>
            <person name="Salamov A.A."/>
            <person name="Brown D.W."/>
            <person name="Nagy L.G."/>
            <person name="Floudas D."/>
            <person name="Held B.W."/>
            <person name="Levasseur A."/>
            <person name="Lombard V."/>
            <person name="Morin E."/>
            <person name="Otillar R."/>
            <person name="Lindquist E.A."/>
            <person name="Sun H."/>
            <person name="LaButti K.M."/>
            <person name="Schmutz J."/>
            <person name="Jabbour D."/>
            <person name="Luo H."/>
            <person name="Baker S.E."/>
            <person name="Pisabarro A.G."/>
            <person name="Walton J.D."/>
            <person name="Blanchette R.A."/>
            <person name="Henrissat B."/>
            <person name="Martin F."/>
            <person name="Cullen D."/>
            <person name="Hibbett D.S."/>
            <person name="Grigoriev I.V."/>
        </authorList>
    </citation>
    <scope>NUCLEOTIDE SEQUENCE [LARGE SCALE GENOMIC DNA]</scope>
    <source>
        <strain evidence="7">CBS 339.88</strain>
    </source>
</reference>
<dbReference type="InterPro" id="IPR002893">
    <property type="entry name" value="Znf_MYND"/>
</dbReference>
<keyword evidence="2 4" id="KW-0863">Zinc-finger</keyword>
<keyword evidence="3" id="KW-0862">Zinc</keyword>
<gene>
    <name evidence="6" type="ORF">GALMADRAFT_1354647</name>
</gene>
<dbReference type="GO" id="GO:0008270">
    <property type="term" value="F:zinc ion binding"/>
    <property type="evidence" value="ECO:0007669"/>
    <property type="project" value="UniProtKB-KW"/>
</dbReference>
<evidence type="ECO:0000259" key="5">
    <source>
        <dbReference type="PROSITE" id="PS50865"/>
    </source>
</evidence>
<dbReference type="EMBL" id="KL142409">
    <property type="protein sequence ID" value="KDR68208.1"/>
    <property type="molecule type" value="Genomic_DNA"/>
</dbReference>
<feature type="domain" description="MYND-type" evidence="5">
    <location>
        <begin position="89"/>
        <end position="125"/>
    </location>
</feature>
<evidence type="ECO:0000256" key="2">
    <source>
        <dbReference type="ARBA" id="ARBA00022771"/>
    </source>
</evidence>
<dbReference type="Proteomes" id="UP000027222">
    <property type="component" value="Unassembled WGS sequence"/>
</dbReference>
<evidence type="ECO:0000256" key="3">
    <source>
        <dbReference type="ARBA" id="ARBA00022833"/>
    </source>
</evidence>
<dbReference type="PROSITE" id="PS50865">
    <property type="entry name" value="ZF_MYND_2"/>
    <property type="match status" value="1"/>
</dbReference>
<name>A0A067SN49_GALM3</name>
<proteinExistence type="predicted"/>
<organism evidence="6 7">
    <name type="scientific">Galerina marginata (strain CBS 339.88)</name>
    <dbReference type="NCBI Taxonomy" id="685588"/>
    <lineage>
        <taxon>Eukaryota</taxon>
        <taxon>Fungi</taxon>
        <taxon>Dikarya</taxon>
        <taxon>Basidiomycota</taxon>
        <taxon>Agaricomycotina</taxon>
        <taxon>Agaricomycetes</taxon>
        <taxon>Agaricomycetidae</taxon>
        <taxon>Agaricales</taxon>
        <taxon>Agaricineae</taxon>
        <taxon>Strophariaceae</taxon>
        <taxon>Galerina</taxon>
    </lineage>
</organism>
<evidence type="ECO:0000256" key="4">
    <source>
        <dbReference type="PROSITE-ProRule" id="PRU00134"/>
    </source>
</evidence>